<proteinExistence type="predicted"/>
<protein>
    <submittedName>
        <fullName evidence="1">Uncharacterized protein</fullName>
    </submittedName>
</protein>
<dbReference type="AlphaFoldDB" id="A0A1R3JIF2"/>
<dbReference type="PANTHER" id="PTHR34666:SF7">
    <property type="match status" value="1"/>
</dbReference>
<evidence type="ECO:0000313" key="1">
    <source>
        <dbReference type="EMBL" id="OMO94557.1"/>
    </source>
</evidence>
<dbReference type="OrthoDB" id="1917400at2759"/>
<dbReference type="EMBL" id="AWUE01016004">
    <property type="protein sequence ID" value="OMO94557.1"/>
    <property type="molecule type" value="Genomic_DNA"/>
</dbReference>
<organism evidence="1 2">
    <name type="scientific">Corchorus olitorius</name>
    <dbReference type="NCBI Taxonomy" id="93759"/>
    <lineage>
        <taxon>Eukaryota</taxon>
        <taxon>Viridiplantae</taxon>
        <taxon>Streptophyta</taxon>
        <taxon>Embryophyta</taxon>
        <taxon>Tracheophyta</taxon>
        <taxon>Spermatophyta</taxon>
        <taxon>Magnoliopsida</taxon>
        <taxon>eudicotyledons</taxon>
        <taxon>Gunneridae</taxon>
        <taxon>Pentapetalae</taxon>
        <taxon>rosids</taxon>
        <taxon>malvids</taxon>
        <taxon>Malvales</taxon>
        <taxon>Malvaceae</taxon>
        <taxon>Grewioideae</taxon>
        <taxon>Apeibeae</taxon>
        <taxon>Corchorus</taxon>
    </lineage>
</organism>
<accession>A0A1R3JIF2</accession>
<keyword evidence="2" id="KW-1185">Reference proteome</keyword>
<comment type="caution">
    <text evidence="1">The sequence shown here is derived from an EMBL/GenBank/DDBJ whole genome shotgun (WGS) entry which is preliminary data.</text>
</comment>
<reference evidence="2" key="1">
    <citation type="submission" date="2013-09" db="EMBL/GenBank/DDBJ databases">
        <title>Corchorus olitorius genome sequencing.</title>
        <authorList>
            <person name="Alam M."/>
            <person name="Haque M.S."/>
            <person name="Islam M.S."/>
            <person name="Emdad E.M."/>
            <person name="Islam M.M."/>
            <person name="Ahmed B."/>
            <person name="Halim A."/>
            <person name="Hossen Q.M.M."/>
            <person name="Hossain M.Z."/>
            <person name="Ahmed R."/>
            <person name="Khan M.M."/>
            <person name="Islam R."/>
            <person name="Rashid M.M."/>
            <person name="Khan S.A."/>
            <person name="Rahman M.S."/>
            <person name="Alam M."/>
            <person name="Yahiya A.S."/>
            <person name="Khan M.S."/>
            <person name="Azam M.S."/>
            <person name="Haque T."/>
            <person name="Lashkar M.Z.H."/>
            <person name="Akhand A.I."/>
            <person name="Morshed G."/>
            <person name="Roy S."/>
            <person name="Uddin K.S."/>
            <person name="Rabeya T."/>
            <person name="Hossain A.S."/>
            <person name="Chowdhury A."/>
            <person name="Snigdha A.R."/>
            <person name="Mortoza M.S."/>
            <person name="Matin S.A."/>
            <person name="Hoque S.M.E."/>
            <person name="Islam M.K."/>
            <person name="Roy D.K."/>
            <person name="Haider R."/>
            <person name="Moosa M.M."/>
            <person name="Elias S.M."/>
            <person name="Hasan A.M."/>
            <person name="Jahan S."/>
            <person name="Shafiuddin M."/>
            <person name="Mahmood N."/>
            <person name="Shommy N.S."/>
        </authorList>
    </citation>
    <scope>NUCLEOTIDE SEQUENCE [LARGE SCALE GENOMIC DNA]</scope>
    <source>
        <strain evidence="2">cv. O-4</strain>
    </source>
</reference>
<name>A0A1R3JIF2_9ROSI</name>
<gene>
    <name evidence="1" type="ORF">COLO4_16292</name>
</gene>
<dbReference type="PANTHER" id="PTHR34666">
    <property type="entry name" value="EXPRESSED PROTEIN"/>
    <property type="match status" value="1"/>
</dbReference>
<sequence length="156" mass="17979">MANEDFSFPTTADLFPCGIDSPPLWRLSPAASPDVFLDRKSKQEEEEDCFLDIVEDKDHDQDQERRSISYVERSKKVVAEEEEEKMDLLWEDFNEELATSGSSKEALKLSETNAASAMFAPRRPAGMLVFMRVLRKLFLLHTSHRSLNHRTWQTPS</sequence>
<evidence type="ECO:0000313" key="2">
    <source>
        <dbReference type="Proteomes" id="UP000187203"/>
    </source>
</evidence>
<dbReference type="Proteomes" id="UP000187203">
    <property type="component" value="Unassembled WGS sequence"/>
</dbReference>